<accession>A0A6B8VU82</accession>
<name>A0A6B8VU82_9CORY</name>
<proteinExistence type="predicted"/>
<dbReference type="EMBL" id="CP046452">
    <property type="protein sequence ID" value="QGU02505.1"/>
    <property type="molecule type" value="Genomic_DNA"/>
</dbReference>
<reference evidence="2" key="1">
    <citation type="submission" date="2019-11" db="EMBL/GenBank/DDBJ databases">
        <title>Complete genome sequence of Corynebacterium kalinowskii 1959, a novel Corynebacterium species isolated from soil of a small paddock in Vilsendorf, Germany.</title>
        <authorList>
            <person name="Schaffert L."/>
            <person name="Ruwe M."/>
            <person name="Milse J."/>
            <person name="Hanuschka K."/>
            <person name="Ortseifen V."/>
            <person name="Droste J."/>
            <person name="Brandt D."/>
            <person name="Schlueter L."/>
            <person name="Kutter Y."/>
            <person name="Vinke S."/>
            <person name="Viehoefer P."/>
            <person name="Jacob L."/>
            <person name="Luebke N.-C."/>
            <person name="Schulte-Berndt E."/>
            <person name="Hain C."/>
            <person name="Linder M."/>
            <person name="Schmidt P."/>
            <person name="Wollenschlaeger L."/>
            <person name="Luttermann T."/>
            <person name="Thieme E."/>
            <person name="Hassa J."/>
            <person name="Haak M."/>
            <person name="Wittchen M."/>
            <person name="Mentz A."/>
            <person name="Persicke M."/>
            <person name="Busche T."/>
            <person name="Ruckert C."/>
        </authorList>
    </citation>
    <scope>NUCLEOTIDE SEQUENCE [LARGE SCALE GENOMIC DNA]</scope>
    <source>
        <strain evidence="2">1959</strain>
    </source>
</reference>
<dbReference type="AlphaFoldDB" id="A0A6B8VU82"/>
<protein>
    <submittedName>
        <fullName evidence="1">Uncharacterized protein</fullName>
    </submittedName>
</protein>
<organism evidence="1 2">
    <name type="scientific">Corynebacterium kalinowskii</name>
    <dbReference type="NCBI Taxonomy" id="2675216"/>
    <lineage>
        <taxon>Bacteria</taxon>
        <taxon>Bacillati</taxon>
        <taxon>Actinomycetota</taxon>
        <taxon>Actinomycetes</taxon>
        <taxon>Mycobacteriales</taxon>
        <taxon>Corynebacteriaceae</taxon>
        <taxon>Corynebacterium</taxon>
    </lineage>
</organism>
<sequence>MFIGMTKLIDRDVEELVSAQLAKHGRISVSELIDIYDEVEARYAPSNILNASREF</sequence>
<evidence type="ECO:0000313" key="1">
    <source>
        <dbReference type="EMBL" id="QGU02505.1"/>
    </source>
</evidence>
<dbReference type="Proteomes" id="UP000427071">
    <property type="component" value="Chromosome"/>
</dbReference>
<gene>
    <name evidence="1" type="ORF">CKALI_08225</name>
</gene>
<dbReference type="KEGG" id="ckw:CKALI_08225"/>
<keyword evidence="2" id="KW-1185">Reference proteome</keyword>
<evidence type="ECO:0000313" key="2">
    <source>
        <dbReference type="Proteomes" id="UP000427071"/>
    </source>
</evidence>